<feature type="signal peptide" evidence="1">
    <location>
        <begin position="1"/>
        <end position="21"/>
    </location>
</feature>
<accession>A0A0D8JFD8</accession>
<keyword evidence="3" id="KW-1185">Reference proteome</keyword>
<dbReference type="Proteomes" id="UP000032544">
    <property type="component" value="Unassembled WGS sequence"/>
</dbReference>
<dbReference type="RefSeq" id="WP_045028109.1">
    <property type="nucleotide sequence ID" value="NZ_JRHC01000001.1"/>
</dbReference>
<dbReference type="OrthoDB" id="127395at2"/>
<dbReference type="GO" id="GO:0005975">
    <property type="term" value="P:carbohydrate metabolic process"/>
    <property type="evidence" value="ECO:0007669"/>
    <property type="project" value="InterPro"/>
</dbReference>
<dbReference type="EMBL" id="JRHC01000001">
    <property type="protein sequence ID" value="KJF45632.1"/>
    <property type="molecule type" value="Genomic_DNA"/>
</dbReference>
<comment type="caution">
    <text evidence="2">The sequence shown here is derived from an EMBL/GenBank/DDBJ whole genome shotgun (WGS) entry which is preliminary data.</text>
</comment>
<dbReference type="AlphaFoldDB" id="A0A0D8JFD8"/>
<dbReference type="SUPFAM" id="SSF48208">
    <property type="entry name" value="Six-hairpin glycosidases"/>
    <property type="match status" value="1"/>
</dbReference>
<evidence type="ECO:0000313" key="2">
    <source>
        <dbReference type="EMBL" id="KJF45632.1"/>
    </source>
</evidence>
<organism evidence="2 3">
    <name type="scientific">Draconibacterium sediminis</name>
    <dbReference type="NCBI Taxonomy" id="1544798"/>
    <lineage>
        <taxon>Bacteria</taxon>
        <taxon>Pseudomonadati</taxon>
        <taxon>Bacteroidota</taxon>
        <taxon>Bacteroidia</taxon>
        <taxon>Marinilabiliales</taxon>
        <taxon>Prolixibacteraceae</taxon>
        <taxon>Draconibacterium</taxon>
    </lineage>
</organism>
<dbReference type="PATRIC" id="fig|1544798.3.peg.1991"/>
<evidence type="ECO:0000256" key="1">
    <source>
        <dbReference type="SAM" id="SignalP"/>
    </source>
</evidence>
<name>A0A0D8JFD8_9BACT</name>
<protein>
    <recommendedName>
        <fullName evidence="4">Glycoside hydrolase family 65</fullName>
    </recommendedName>
</protein>
<dbReference type="Gene3D" id="1.50.10.10">
    <property type="match status" value="1"/>
</dbReference>
<gene>
    <name evidence="2" type="ORF">LH29_09920</name>
</gene>
<feature type="chain" id="PRO_5002331560" description="Glycoside hydrolase family 65" evidence="1">
    <location>
        <begin position="22"/>
        <end position="712"/>
    </location>
</feature>
<dbReference type="PROSITE" id="PS51257">
    <property type="entry name" value="PROKAR_LIPOPROTEIN"/>
    <property type="match status" value="1"/>
</dbReference>
<evidence type="ECO:0000313" key="3">
    <source>
        <dbReference type="Proteomes" id="UP000032544"/>
    </source>
</evidence>
<dbReference type="STRING" id="1544798.LH29_09920"/>
<dbReference type="InterPro" id="IPR012341">
    <property type="entry name" value="6hp_glycosidase-like_sf"/>
</dbReference>
<dbReference type="InterPro" id="IPR008928">
    <property type="entry name" value="6-hairpin_glycosidase_sf"/>
</dbReference>
<sequence>MKQLSICVFLVALFISCSVQNKNDVIDRKALVTRNNVLIESFDPLESLTVGNGEFAFTTDITGLQTFFHDYHDGVPLGTQSNWGWHTTPNTEGYEWSETLKYFEVEGRQVPYRHQISDDARKQAACNYFRENPHRLHLGIIGFVLTKESGENATIKDIKNPIHSLDMWTGKITSSFDFEGQPVKVEVYCHQNQDQVSAKIESPLIATGQLAVQWKFPYAVPIHVHPGYDFQSPGKHQTEMLPAGENSVIFNRKLDDDNYKVSVNWQGDARFKKQAQHKFTLQPKSGGTLEFNCLFASEPNKSEPISFEETKANNIQSWKAFWENGGVVDFSGCTDPRAKELERRTVLSQYLTKVQSSGSLPPQETGLTFNSWFGKYHLEMHWWHIAHFTQWQRQQLVEKQLDFYYEMYTKAKQTATDQGYEGIRWQKMLGPNHENSPSSVGSYLIWQQPHIIWFAEQMYRRNPSEEILNKYKKLVFETAEFMADFPVWNAEQNRYDLAPPLIPAQEHWPRETTTNPPFELAYWYWGLTTAQTWKERLGEPKEEKWENVRLNLAAPDKNEDVYLGIQGATDSYTNPELMRDHPMVLGTYGILPQWDKVDPEIMRNTMHVVAKKWTWDRTWGWDYPMAAMCATRLGEPEMALEFLLKDVQKNTYLKNGHNFQDDRLRIYLPGNGGLLTTIGMMCAGWDGCTEENPGFPKDGKWDVKWENISPVF</sequence>
<proteinExistence type="predicted"/>
<keyword evidence="1" id="KW-0732">Signal</keyword>
<reference evidence="2 3" key="1">
    <citation type="submission" date="2014-09" db="EMBL/GenBank/DDBJ databases">
        <title>Draft Genome Sequence of Draconibacterium sp. JN14CK-3.</title>
        <authorList>
            <person name="Dong C."/>
            <person name="Lai Q."/>
            <person name="Shao Z."/>
        </authorList>
    </citation>
    <scope>NUCLEOTIDE SEQUENCE [LARGE SCALE GENOMIC DNA]</scope>
    <source>
        <strain evidence="2 3">JN14CK-3</strain>
    </source>
</reference>
<evidence type="ECO:0008006" key="4">
    <source>
        <dbReference type="Google" id="ProtNLM"/>
    </source>
</evidence>